<feature type="compositionally biased region" description="Low complexity" evidence="1">
    <location>
        <begin position="33"/>
        <end position="50"/>
    </location>
</feature>
<evidence type="ECO:0000256" key="1">
    <source>
        <dbReference type="SAM" id="MobiDB-lite"/>
    </source>
</evidence>
<name>A0A0D2PK98_HYPSF</name>
<feature type="region of interest" description="Disordered" evidence="1">
    <location>
        <begin position="1"/>
        <end position="64"/>
    </location>
</feature>
<reference evidence="3" key="1">
    <citation type="submission" date="2014-04" db="EMBL/GenBank/DDBJ databases">
        <title>Evolutionary Origins and Diversification of the Mycorrhizal Mutualists.</title>
        <authorList>
            <consortium name="DOE Joint Genome Institute"/>
            <consortium name="Mycorrhizal Genomics Consortium"/>
            <person name="Kohler A."/>
            <person name="Kuo A."/>
            <person name="Nagy L.G."/>
            <person name="Floudas D."/>
            <person name="Copeland A."/>
            <person name="Barry K.W."/>
            <person name="Cichocki N."/>
            <person name="Veneault-Fourrey C."/>
            <person name="LaButti K."/>
            <person name="Lindquist E.A."/>
            <person name="Lipzen A."/>
            <person name="Lundell T."/>
            <person name="Morin E."/>
            <person name="Murat C."/>
            <person name="Riley R."/>
            <person name="Ohm R."/>
            <person name="Sun H."/>
            <person name="Tunlid A."/>
            <person name="Henrissat B."/>
            <person name="Grigoriev I.V."/>
            <person name="Hibbett D.S."/>
            <person name="Martin F."/>
        </authorList>
    </citation>
    <scope>NUCLEOTIDE SEQUENCE [LARGE SCALE GENOMIC DNA]</scope>
    <source>
        <strain evidence="3">FD-334 SS-4</strain>
    </source>
</reference>
<keyword evidence="3" id="KW-1185">Reference proteome</keyword>
<protein>
    <submittedName>
        <fullName evidence="2">Uncharacterized protein</fullName>
    </submittedName>
</protein>
<gene>
    <name evidence="2" type="ORF">HYPSUDRAFT_43288</name>
</gene>
<evidence type="ECO:0000313" key="2">
    <source>
        <dbReference type="EMBL" id="KJA20405.1"/>
    </source>
</evidence>
<dbReference type="EMBL" id="KN817568">
    <property type="protein sequence ID" value="KJA20405.1"/>
    <property type="molecule type" value="Genomic_DNA"/>
</dbReference>
<dbReference type="Proteomes" id="UP000054270">
    <property type="component" value="Unassembled WGS sequence"/>
</dbReference>
<proteinExistence type="predicted"/>
<evidence type="ECO:0000313" key="3">
    <source>
        <dbReference type="Proteomes" id="UP000054270"/>
    </source>
</evidence>
<feature type="compositionally biased region" description="Basic residues" evidence="1">
    <location>
        <begin position="8"/>
        <end position="25"/>
    </location>
</feature>
<organism evidence="2 3">
    <name type="scientific">Hypholoma sublateritium (strain FD-334 SS-4)</name>
    <dbReference type="NCBI Taxonomy" id="945553"/>
    <lineage>
        <taxon>Eukaryota</taxon>
        <taxon>Fungi</taxon>
        <taxon>Dikarya</taxon>
        <taxon>Basidiomycota</taxon>
        <taxon>Agaricomycotina</taxon>
        <taxon>Agaricomycetes</taxon>
        <taxon>Agaricomycetidae</taxon>
        <taxon>Agaricales</taxon>
        <taxon>Agaricineae</taxon>
        <taxon>Strophariaceae</taxon>
        <taxon>Hypholoma</taxon>
    </lineage>
</organism>
<sequence>MHTQAQPRRARTHTRTARAVRRPAHPSREQNKATPRAHAPAHRATPAQAPSRTRPDQGIVFINL</sequence>
<dbReference type="AlphaFoldDB" id="A0A0D2PK98"/>
<accession>A0A0D2PK98</accession>